<dbReference type="InterPro" id="IPR027417">
    <property type="entry name" value="P-loop_NTPase"/>
</dbReference>
<dbReference type="PROSITE" id="PS51882">
    <property type="entry name" value="G_ALPHA"/>
    <property type="match status" value="1"/>
</dbReference>
<keyword evidence="3 9" id="KW-0547">Nucleotide-binding</keyword>
<evidence type="ECO:0000256" key="8">
    <source>
        <dbReference type="ARBA" id="ARBA00023288"/>
    </source>
</evidence>
<dbReference type="CDD" id="cd00066">
    <property type="entry name" value="G-alpha"/>
    <property type="match status" value="1"/>
</dbReference>
<dbReference type="PANTHER" id="PTHR10218:SF302">
    <property type="entry name" value="GUANINE NUCLEOTIDE-BINDING PROTEIN ALPHA-5 SUBUNIT"/>
    <property type="match status" value="1"/>
</dbReference>
<dbReference type="PANTHER" id="PTHR10218">
    <property type="entry name" value="GTP-BINDING PROTEIN ALPHA SUBUNIT"/>
    <property type="match status" value="1"/>
</dbReference>
<accession>A0A1Y2C385</accession>
<evidence type="ECO:0000313" key="11">
    <source>
        <dbReference type="EMBL" id="ORY41513.1"/>
    </source>
</evidence>
<protein>
    <submittedName>
        <fullName evidence="11">Guanine nucleotide binding protein, alpha subunit</fullName>
    </submittedName>
</protein>
<organism evidence="11 12">
    <name type="scientific">Rhizoclosmatium globosum</name>
    <dbReference type="NCBI Taxonomy" id="329046"/>
    <lineage>
        <taxon>Eukaryota</taxon>
        <taxon>Fungi</taxon>
        <taxon>Fungi incertae sedis</taxon>
        <taxon>Chytridiomycota</taxon>
        <taxon>Chytridiomycota incertae sedis</taxon>
        <taxon>Chytridiomycetes</taxon>
        <taxon>Chytridiales</taxon>
        <taxon>Chytriomycetaceae</taxon>
        <taxon>Rhizoclosmatium</taxon>
    </lineage>
</organism>
<feature type="binding site" evidence="9">
    <location>
        <begin position="44"/>
        <end position="49"/>
    </location>
    <ligand>
        <name>GTP</name>
        <dbReference type="ChEBI" id="CHEBI:37565"/>
    </ligand>
</feature>
<keyword evidence="12" id="KW-1185">Reference proteome</keyword>
<evidence type="ECO:0000256" key="3">
    <source>
        <dbReference type="ARBA" id="ARBA00022741"/>
    </source>
</evidence>
<reference evidence="11 12" key="1">
    <citation type="submission" date="2016-07" db="EMBL/GenBank/DDBJ databases">
        <title>Pervasive Adenine N6-methylation of Active Genes in Fungi.</title>
        <authorList>
            <consortium name="DOE Joint Genome Institute"/>
            <person name="Mondo S.J."/>
            <person name="Dannebaum R.O."/>
            <person name="Kuo R.C."/>
            <person name="Labutti K."/>
            <person name="Haridas S."/>
            <person name="Kuo A."/>
            <person name="Salamov A."/>
            <person name="Ahrendt S.R."/>
            <person name="Lipzen A."/>
            <person name="Sullivan W."/>
            <person name="Andreopoulos W.B."/>
            <person name="Clum A."/>
            <person name="Lindquist E."/>
            <person name="Daum C."/>
            <person name="Ramamoorthy G.K."/>
            <person name="Gryganskyi A."/>
            <person name="Culley D."/>
            <person name="Magnuson J.K."/>
            <person name="James T.Y."/>
            <person name="O'Malley M.A."/>
            <person name="Stajich J.E."/>
            <person name="Spatafora J.W."/>
            <person name="Visel A."/>
            <person name="Grigoriev I.V."/>
        </authorList>
    </citation>
    <scope>NUCLEOTIDE SEQUENCE [LARGE SCALE GENOMIC DNA]</scope>
    <source>
        <strain evidence="11 12">JEL800</strain>
    </source>
</reference>
<dbReference type="GO" id="GO:0001664">
    <property type="term" value="F:G protein-coupled receptor binding"/>
    <property type="evidence" value="ECO:0007669"/>
    <property type="project" value="TreeGrafter"/>
</dbReference>
<keyword evidence="7" id="KW-0807">Transducer</keyword>
<name>A0A1Y2C385_9FUNG</name>
<evidence type="ECO:0000256" key="2">
    <source>
        <dbReference type="ARBA" id="ARBA00022723"/>
    </source>
</evidence>
<evidence type="ECO:0000256" key="5">
    <source>
        <dbReference type="ARBA" id="ARBA00023134"/>
    </source>
</evidence>
<proteinExistence type="predicted"/>
<dbReference type="InterPro" id="IPR011025">
    <property type="entry name" value="GproteinA_insert"/>
</dbReference>
<keyword evidence="8" id="KW-0449">Lipoprotein</keyword>
<dbReference type="OrthoDB" id="5817230at2759"/>
<dbReference type="SUPFAM" id="SSF47895">
    <property type="entry name" value="Transducin (alpha subunit), insertion domain"/>
    <property type="match status" value="1"/>
</dbReference>
<evidence type="ECO:0000256" key="9">
    <source>
        <dbReference type="PIRSR" id="PIRSR601019-1"/>
    </source>
</evidence>
<evidence type="ECO:0000256" key="6">
    <source>
        <dbReference type="ARBA" id="ARBA00023139"/>
    </source>
</evidence>
<evidence type="ECO:0000256" key="10">
    <source>
        <dbReference type="PIRSR" id="PIRSR601019-2"/>
    </source>
</evidence>
<feature type="binding site" evidence="9">
    <location>
        <begin position="358"/>
        <end position="361"/>
    </location>
    <ligand>
        <name>GTP</name>
        <dbReference type="ChEBI" id="CHEBI:37565"/>
    </ligand>
</feature>
<dbReference type="GO" id="GO:0046872">
    <property type="term" value="F:metal ion binding"/>
    <property type="evidence" value="ECO:0007669"/>
    <property type="project" value="UniProtKB-KW"/>
</dbReference>
<evidence type="ECO:0000313" key="12">
    <source>
        <dbReference type="Proteomes" id="UP000193642"/>
    </source>
</evidence>
<dbReference type="STRING" id="329046.A0A1Y2C385"/>
<dbReference type="Proteomes" id="UP000193642">
    <property type="component" value="Unassembled WGS sequence"/>
</dbReference>
<dbReference type="Gene3D" id="1.10.400.10">
    <property type="entry name" value="GI Alpha 1, domain 2-like"/>
    <property type="match status" value="2"/>
</dbReference>
<dbReference type="InterPro" id="IPR001019">
    <property type="entry name" value="Gprotein_alpha_su"/>
</dbReference>
<dbReference type="GO" id="GO:0005525">
    <property type="term" value="F:GTP binding"/>
    <property type="evidence" value="ECO:0007669"/>
    <property type="project" value="UniProtKB-KW"/>
</dbReference>
<gene>
    <name evidence="11" type="ORF">BCR33DRAFT_718681</name>
</gene>
<keyword evidence="1" id="KW-0519">Myristate</keyword>
<keyword evidence="2 10" id="KW-0479">Metal-binding</keyword>
<feature type="binding site" evidence="10">
    <location>
        <position position="270"/>
    </location>
    <ligand>
        <name>Mg(2+)</name>
        <dbReference type="ChEBI" id="CHEBI:18420"/>
    </ligand>
</feature>
<comment type="caution">
    <text evidence="11">The sequence shown here is derived from an EMBL/GenBank/DDBJ whole genome shotgun (WGS) entry which is preliminary data.</text>
</comment>
<keyword evidence="6" id="KW-0564">Palmitate</keyword>
<dbReference type="AlphaFoldDB" id="A0A1Y2C385"/>
<evidence type="ECO:0000256" key="7">
    <source>
        <dbReference type="ARBA" id="ARBA00023224"/>
    </source>
</evidence>
<dbReference type="PRINTS" id="PR00318">
    <property type="entry name" value="GPROTEINA"/>
</dbReference>
<keyword evidence="5 9" id="KW-0342">GTP-binding</keyword>
<feature type="binding site" evidence="10">
    <location>
        <position position="48"/>
    </location>
    <ligand>
        <name>Mg(2+)</name>
        <dbReference type="ChEBI" id="CHEBI:18420"/>
    </ligand>
</feature>
<dbReference type="GO" id="GO:0003924">
    <property type="term" value="F:GTPase activity"/>
    <property type="evidence" value="ECO:0007669"/>
    <property type="project" value="InterPro"/>
</dbReference>
<dbReference type="GO" id="GO:0005834">
    <property type="term" value="C:heterotrimeric G-protein complex"/>
    <property type="evidence" value="ECO:0007669"/>
    <property type="project" value="TreeGrafter"/>
</dbReference>
<evidence type="ECO:0000256" key="1">
    <source>
        <dbReference type="ARBA" id="ARBA00022707"/>
    </source>
</evidence>
<dbReference type="GO" id="GO:0031683">
    <property type="term" value="F:G-protein beta/gamma-subunit complex binding"/>
    <property type="evidence" value="ECO:0007669"/>
    <property type="project" value="InterPro"/>
</dbReference>
<dbReference type="SMART" id="SM00275">
    <property type="entry name" value="G_alpha"/>
    <property type="match status" value="1"/>
</dbReference>
<evidence type="ECO:0000256" key="4">
    <source>
        <dbReference type="ARBA" id="ARBA00022842"/>
    </source>
</evidence>
<dbReference type="SUPFAM" id="SSF52540">
    <property type="entry name" value="P-loop containing nucleoside triphosphate hydrolases"/>
    <property type="match status" value="1"/>
</dbReference>
<feature type="binding site" evidence="9">
    <location>
        <begin position="289"/>
        <end position="293"/>
    </location>
    <ligand>
        <name>GTP</name>
        <dbReference type="ChEBI" id="CHEBI:37565"/>
    </ligand>
</feature>
<dbReference type="FunFam" id="3.40.50.300:FF:003800">
    <property type="entry name" value="Guanine nucleotide-binding protein G(k) subunit alpha"/>
    <property type="match status" value="1"/>
</dbReference>
<sequence>MGALCSSNTDSPGAAVNREIEKAIEVERRQQQKVIKLLLLGAGETGKSTILKQFRLIYGSGFSNEERESFKTIIIVSIYQSIQTLLFAMDTLEIPFGFNPINHAPSTTLNHLHEELSTNLLYTTSNKSMKSSSSIKSSAQTSVWSSHLDKASVITDKSDRPPARKKDPYAEIASKIYRETIPLPNPVREAASRLKDMDLLSHGFLDQLEPETVDAIKTVWKDSGLQYCLRRANEFQLSDTCAFYLNDCDRFFCPGYVPTDADILNMRLMTIKVTETKLAIGKALYRIIDVGGQRLERKKWAYYFDDVLAILFVVALSSYDQVLLEAHDVNRMMESLNLFASICNHPLFKKTSMILFLNKIDIFTEKLKTSMVFLDINKYKEKAIYPYFTKATDTKQTQVVLTTVTNILVQIGLQETGFM</sequence>
<feature type="binding site" evidence="9">
    <location>
        <begin position="264"/>
        <end position="270"/>
    </location>
    <ligand>
        <name>GTP</name>
        <dbReference type="ChEBI" id="CHEBI:37565"/>
    </ligand>
</feature>
<dbReference type="EMBL" id="MCGO01000031">
    <property type="protein sequence ID" value="ORY41513.1"/>
    <property type="molecule type" value="Genomic_DNA"/>
</dbReference>
<dbReference type="Gene3D" id="3.40.50.300">
    <property type="entry name" value="P-loop containing nucleotide triphosphate hydrolases"/>
    <property type="match status" value="2"/>
</dbReference>
<dbReference type="Pfam" id="PF00503">
    <property type="entry name" value="G-alpha"/>
    <property type="match status" value="1"/>
</dbReference>
<dbReference type="GO" id="GO:0007188">
    <property type="term" value="P:adenylate cyclase-modulating G protein-coupled receptor signaling pathway"/>
    <property type="evidence" value="ECO:0007669"/>
    <property type="project" value="TreeGrafter"/>
</dbReference>
<dbReference type="GO" id="GO:0005737">
    <property type="term" value="C:cytoplasm"/>
    <property type="evidence" value="ECO:0007669"/>
    <property type="project" value="TreeGrafter"/>
</dbReference>
<keyword evidence="4 10" id="KW-0460">Magnesium</keyword>